<keyword evidence="6" id="KW-1185">Reference proteome</keyword>
<keyword evidence="3" id="KW-0233">DNA recombination</keyword>
<evidence type="ECO:0008006" key="7">
    <source>
        <dbReference type="Google" id="ProtNLM"/>
    </source>
</evidence>
<evidence type="ECO:0000313" key="5">
    <source>
        <dbReference type="EMBL" id="WCR04745.1"/>
    </source>
</evidence>
<dbReference type="RefSeq" id="WP_176011493.1">
    <property type="nucleotide sequence ID" value="NZ_CP067140.1"/>
</dbReference>
<dbReference type="PANTHER" id="PTHR30349">
    <property type="entry name" value="PHAGE INTEGRASE-RELATED"/>
    <property type="match status" value="1"/>
</dbReference>
<dbReference type="InterPro" id="IPR011010">
    <property type="entry name" value="DNA_brk_join_enz"/>
</dbReference>
<evidence type="ECO:0000256" key="4">
    <source>
        <dbReference type="SAM" id="MobiDB-lite"/>
    </source>
</evidence>
<organism evidence="5 6">
    <name type="scientific">Paracoccus saliphilus</name>
    <dbReference type="NCBI Taxonomy" id="405559"/>
    <lineage>
        <taxon>Bacteria</taxon>
        <taxon>Pseudomonadati</taxon>
        <taxon>Pseudomonadota</taxon>
        <taxon>Alphaproteobacteria</taxon>
        <taxon>Rhodobacterales</taxon>
        <taxon>Paracoccaceae</taxon>
        <taxon>Paracoccus</taxon>
    </lineage>
</organism>
<evidence type="ECO:0000256" key="2">
    <source>
        <dbReference type="ARBA" id="ARBA00023125"/>
    </source>
</evidence>
<sequence>MSDPELQALMGEHIERFRYLGNHTAEPGSDEWRTIARKLAVGELEALARVAERDEGDFTGKPEHPLIANAQPPEDEPDPVSLSKLWNDYIKARTTAGFMKDGGRRQRPVIDSLRKFLKHNDARRITRKDLLAWRDHLMSVDKLSARTVSGIYLSTIRSLLGWACENELLAENVAATVKQAKPRRVQRTREAGYTDAEAVTVLKASRSYQAKADEFGYVRETPHSVAAKQWVPLLCAHTGARVSEITQLRKEDIRKEGDRWVIRISPDAGSTKTGQWRDVPLHRQVVAEGFNLRDNLARSILLKQAAALIDGDQLTEVAREMANEQMAEMGVMPESCRESMAAGLRLEALAKDHPTVTMADLGVTLPEPVKNVINISIDTDTA</sequence>
<gene>
    <name evidence="5" type="ORF">JHX88_08520</name>
</gene>
<keyword evidence="1" id="KW-0229">DNA integration</keyword>
<feature type="compositionally biased region" description="Basic and acidic residues" evidence="4">
    <location>
        <begin position="55"/>
        <end position="64"/>
    </location>
</feature>
<accession>A0ABY7SCH2</accession>
<dbReference type="Proteomes" id="UP001215549">
    <property type="component" value="Chromosome"/>
</dbReference>
<proteinExistence type="predicted"/>
<dbReference type="SUPFAM" id="SSF56349">
    <property type="entry name" value="DNA breaking-rejoining enzymes"/>
    <property type="match status" value="1"/>
</dbReference>
<dbReference type="InterPro" id="IPR013762">
    <property type="entry name" value="Integrase-like_cat_sf"/>
</dbReference>
<reference evidence="5 6" key="1">
    <citation type="submission" date="2021-01" db="EMBL/GenBank/DDBJ databases">
        <title>Biogeographic distribution of Paracoccus.</title>
        <authorList>
            <person name="Hollensteiner J."/>
            <person name="Leineberger J."/>
            <person name="Brinkhoff T."/>
            <person name="Daniel R."/>
        </authorList>
    </citation>
    <scope>NUCLEOTIDE SEQUENCE [LARGE SCALE GENOMIC DNA]</scope>
    <source>
        <strain evidence="5 6">DSM 18447</strain>
    </source>
</reference>
<evidence type="ECO:0000256" key="3">
    <source>
        <dbReference type="ARBA" id="ARBA00023172"/>
    </source>
</evidence>
<dbReference type="PANTHER" id="PTHR30349:SF88">
    <property type="entry name" value="BLL1584 PROTEIN"/>
    <property type="match status" value="1"/>
</dbReference>
<dbReference type="InterPro" id="IPR010998">
    <property type="entry name" value="Integrase_recombinase_N"/>
</dbReference>
<name>A0ABY7SCH2_9RHOB</name>
<keyword evidence="2" id="KW-0238">DNA-binding</keyword>
<evidence type="ECO:0000256" key="1">
    <source>
        <dbReference type="ARBA" id="ARBA00022908"/>
    </source>
</evidence>
<dbReference type="EMBL" id="CP067140">
    <property type="protein sequence ID" value="WCR04745.1"/>
    <property type="molecule type" value="Genomic_DNA"/>
</dbReference>
<evidence type="ECO:0000313" key="6">
    <source>
        <dbReference type="Proteomes" id="UP001215549"/>
    </source>
</evidence>
<protein>
    <recommendedName>
        <fullName evidence="7">Core-binding (CB) domain-containing protein</fullName>
    </recommendedName>
</protein>
<feature type="region of interest" description="Disordered" evidence="4">
    <location>
        <begin position="55"/>
        <end position="80"/>
    </location>
</feature>
<dbReference type="InterPro" id="IPR050090">
    <property type="entry name" value="Tyrosine_recombinase_XerCD"/>
</dbReference>
<dbReference type="Gene3D" id="1.10.443.10">
    <property type="entry name" value="Intergrase catalytic core"/>
    <property type="match status" value="1"/>
</dbReference>
<dbReference type="Gene3D" id="1.10.150.130">
    <property type="match status" value="1"/>
</dbReference>